<keyword evidence="6 9" id="KW-0067">ATP-binding</keyword>
<name>A0ABW4JDK5_9BACL</name>
<dbReference type="PROSITE" id="PS00211">
    <property type="entry name" value="ABC_TRANSPORTER_1"/>
    <property type="match status" value="1"/>
</dbReference>
<comment type="similarity">
    <text evidence="2">Belongs to the ABC transporter superfamily.</text>
</comment>
<dbReference type="RefSeq" id="WP_377941305.1">
    <property type="nucleotide sequence ID" value="NZ_JBHUCX010000013.1"/>
</dbReference>
<sequence>MAEDLLTVENLHTQFERADDTVYAVNGVSFSVEPGETLGIVGESGSGKSVSVLSMLGLLRGGRVVSGTAKFMGTDLLKLRRRQLEDIRGRDIGVIFQDPMTSLNPTMRIGDQIMEGMLTHQYTNRKGAFARTLDLLDEVGIPEPKVRFRNYPHEFSGGMRQRVMIAMAIACEPQLLIADEPTTALDVTVQMQILSLLHGLREKRQMSIVMITHDFGVATNFCDRIIVLYAGQVMESAPLEEFLKRPAHPYTIGLKASIIEVGQQERELHPIPGSAPTLTELPHSCPYATRCLFAQERCRQELPVLRNVGASHYVACHRAEEVMDHAG</sequence>
<evidence type="ECO:0000313" key="9">
    <source>
        <dbReference type="EMBL" id="MFD1673779.1"/>
    </source>
</evidence>
<evidence type="ECO:0000256" key="6">
    <source>
        <dbReference type="ARBA" id="ARBA00022840"/>
    </source>
</evidence>
<dbReference type="SUPFAM" id="SSF52540">
    <property type="entry name" value="P-loop containing nucleoside triphosphate hydrolases"/>
    <property type="match status" value="1"/>
</dbReference>
<reference evidence="10" key="1">
    <citation type="journal article" date="2019" name="Int. J. Syst. Evol. Microbiol.">
        <title>The Global Catalogue of Microorganisms (GCM) 10K type strain sequencing project: providing services to taxonomists for standard genome sequencing and annotation.</title>
        <authorList>
            <consortium name="The Broad Institute Genomics Platform"/>
            <consortium name="The Broad Institute Genome Sequencing Center for Infectious Disease"/>
            <person name="Wu L."/>
            <person name="Ma J."/>
        </authorList>
    </citation>
    <scope>NUCLEOTIDE SEQUENCE [LARGE SCALE GENOMIC DNA]</scope>
    <source>
        <strain evidence="10">CGMCC 1.12286</strain>
    </source>
</reference>
<dbReference type="PANTHER" id="PTHR43297">
    <property type="entry name" value="OLIGOPEPTIDE TRANSPORT ATP-BINDING PROTEIN APPD"/>
    <property type="match status" value="1"/>
</dbReference>
<dbReference type="CDD" id="cd03257">
    <property type="entry name" value="ABC_NikE_OppD_transporters"/>
    <property type="match status" value="1"/>
</dbReference>
<dbReference type="GO" id="GO:0005524">
    <property type="term" value="F:ATP binding"/>
    <property type="evidence" value="ECO:0007669"/>
    <property type="project" value="UniProtKB-KW"/>
</dbReference>
<organism evidence="9 10">
    <name type="scientific">Alicyclobacillus fodiniaquatilis</name>
    <dbReference type="NCBI Taxonomy" id="1661150"/>
    <lineage>
        <taxon>Bacteria</taxon>
        <taxon>Bacillati</taxon>
        <taxon>Bacillota</taxon>
        <taxon>Bacilli</taxon>
        <taxon>Bacillales</taxon>
        <taxon>Alicyclobacillaceae</taxon>
        <taxon>Alicyclobacillus</taxon>
    </lineage>
</organism>
<dbReference type="InterPro" id="IPR013563">
    <property type="entry name" value="Oligopep_ABC_C"/>
</dbReference>
<feature type="domain" description="ABC transporter" evidence="8">
    <location>
        <begin position="6"/>
        <end position="255"/>
    </location>
</feature>
<evidence type="ECO:0000256" key="1">
    <source>
        <dbReference type="ARBA" id="ARBA00004202"/>
    </source>
</evidence>
<evidence type="ECO:0000259" key="8">
    <source>
        <dbReference type="PROSITE" id="PS50893"/>
    </source>
</evidence>
<dbReference type="NCBIfam" id="TIGR01727">
    <property type="entry name" value="oligo_HPY"/>
    <property type="match status" value="1"/>
</dbReference>
<comment type="caution">
    <text evidence="9">The sequence shown here is derived from an EMBL/GenBank/DDBJ whole genome shotgun (WGS) entry which is preliminary data.</text>
</comment>
<keyword evidence="7" id="KW-0472">Membrane</keyword>
<dbReference type="EMBL" id="JBHUCX010000013">
    <property type="protein sequence ID" value="MFD1673779.1"/>
    <property type="molecule type" value="Genomic_DNA"/>
</dbReference>
<dbReference type="InterPro" id="IPR003593">
    <property type="entry name" value="AAA+_ATPase"/>
</dbReference>
<dbReference type="InterPro" id="IPR003439">
    <property type="entry name" value="ABC_transporter-like_ATP-bd"/>
</dbReference>
<keyword evidence="3" id="KW-0813">Transport</keyword>
<dbReference type="Pfam" id="PF00005">
    <property type="entry name" value="ABC_tran"/>
    <property type="match status" value="1"/>
</dbReference>
<dbReference type="PANTHER" id="PTHR43297:SF9">
    <property type="entry name" value="ABC TRANSPORTER ATP-BINDING PROTEIN"/>
    <property type="match status" value="1"/>
</dbReference>
<dbReference type="SMART" id="SM00382">
    <property type="entry name" value="AAA"/>
    <property type="match status" value="1"/>
</dbReference>
<dbReference type="InterPro" id="IPR017871">
    <property type="entry name" value="ABC_transporter-like_CS"/>
</dbReference>
<keyword evidence="10" id="KW-1185">Reference proteome</keyword>
<comment type="subcellular location">
    <subcellularLocation>
        <location evidence="1">Cell membrane</location>
        <topology evidence="1">Peripheral membrane protein</topology>
    </subcellularLocation>
</comment>
<dbReference type="Proteomes" id="UP001597079">
    <property type="component" value="Unassembled WGS sequence"/>
</dbReference>
<dbReference type="InterPro" id="IPR050388">
    <property type="entry name" value="ABC_Ni/Peptide_Import"/>
</dbReference>
<keyword evidence="4" id="KW-1003">Cell membrane</keyword>
<keyword evidence="5" id="KW-0547">Nucleotide-binding</keyword>
<dbReference type="Gene3D" id="3.40.50.300">
    <property type="entry name" value="P-loop containing nucleotide triphosphate hydrolases"/>
    <property type="match status" value="1"/>
</dbReference>
<evidence type="ECO:0000313" key="10">
    <source>
        <dbReference type="Proteomes" id="UP001597079"/>
    </source>
</evidence>
<evidence type="ECO:0000256" key="5">
    <source>
        <dbReference type="ARBA" id="ARBA00022741"/>
    </source>
</evidence>
<accession>A0ABW4JDK5</accession>
<dbReference type="Pfam" id="PF08352">
    <property type="entry name" value="oligo_HPY"/>
    <property type="match status" value="1"/>
</dbReference>
<evidence type="ECO:0000256" key="2">
    <source>
        <dbReference type="ARBA" id="ARBA00005417"/>
    </source>
</evidence>
<dbReference type="PROSITE" id="PS50893">
    <property type="entry name" value="ABC_TRANSPORTER_2"/>
    <property type="match status" value="1"/>
</dbReference>
<evidence type="ECO:0000256" key="7">
    <source>
        <dbReference type="ARBA" id="ARBA00023136"/>
    </source>
</evidence>
<evidence type="ECO:0000256" key="3">
    <source>
        <dbReference type="ARBA" id="ARBA00022448"/>
    </source>
</evidence>
<evidence type="ECO:0000256" key="4">
    <source>
        <dbReference type="ARBA" id="ARBA00022475"/>
    </source>
</evidence>
<proteinExistence type="inferred from homology"/>
<dbReference type="InterPro" id="IPR027417">
    <property type="entry name" value="P-loop_NTPase"/>
</dbReference>
<protein>
    <submittedName>
        <fullName evidence="9">ABC transporter ATP-binding protein</fullName>
    </submittedName>
</protein>
<gene>
    <name evidence="9" type="ORF">ACFSB2_03525</name>
</gene>